<dbReference type="GO" id="GO:0015355">
    <property type="term" value="F:secondary active monocarboxylate transmembrane transporter activity"/>
    <property type="evidence" value="ECO:0007669"/>
    <property type="project" value="TreeGrafter"/>
</dbReference>
<feature type="transmembrane region" description="Helical" evidence="6">
    <location>
        <begin position="461"/>
        <end position="483"/>
    </location>
</feature>
<dbReference type="FunFam" id="1.20.1250.20:FF:000340">
    <property type="entry name" value="MFS transporter, SHS family, lactate transporter"/>
    <property type="match status" value="1"/>
</dbReference>
<dbReference type="PANTHER" id="PTHR23508:SF10">
    <property type="entry name" value="CARBOXYLIC ACID TRANSPORTER PROTEIN HOMOLOG"/>
    <property type="match status" value="1"/>
</dbReference>
<dbReference type="OrthoDB" id="5296287at2759"/>
<feature type="transmembrane region" description="Helical" evidence="6">
    <location>
        <begin position="240"/>
        <end position="259"/>
    </location>
</feature>
<feature type="transmembrane region" description="Helical" evidence="6">
    <location>
        <begin position="298"/>
        <end position="316"/>
    </location>
</feature>
<dbReference type="InterPro" id="IPR036259">
    <property type="entry name" value="MFS_trans_sf"/>
</dbReference>
<evidence type="ECO:0000256" key="2">
    <source>
        <dbReference type="ARBA" id="ARBA00022692"/>
    </source>
</evidence>
<dbReference type="CDD" id="cd17316">
    <property type="entry name" value="MFS_SV2_like"/>
    <property type="match status" value="1"/>
</dbReference>
<keyword evidence="2 6" id="KW-0812">Transmembrane</keyword>
<dbReference type="InterPro" id="IPR005828">
    <property type="entry name" value="MFS_sugar_transport-like"/>
</dbReference>
<evidence type="ECO:0000313" key="8">
    <source>
        <dbReference type="EMBL" id="OBR87539.1"/>
    </source>
</evidence>
<dbReference type="Pfam" id="PF00083">
    <property type="entry name" value="Sugar_tr"/>
    <property type="match status" value="1"/>
</dbReference>
<dbReference type="GO" id="GO:0005886">
    <property type="term" value="C:plasma membrane"/>
    <property type="evidence" value="ECO:0007669"/>
    <property type="project" value="TreeGrafter"/>
</dbReference>
<feature type="compositionally biased region" description="Basic and acidic residues" evidence="5">
    <location>
        <begin position="511"/>
        <end position="535"/>
    </location>
</feature>
<evidence type="ECO:0000256" key="3">
    <source>
        <dbReference type="ARBA" id="ARBA00022989"/>
    </source>
</evidence>
<evidence type="ECO:0000256" key="1">
    <source>
        <dbReference type="ARBA" id="ARBA00004141"/>
    </source>
</evidence>
<feature type="domain" description="Major facilitator superfamily (MFS) profile" evidence="7">
    <location>
        <begin position="85"/>
        <end position="487"/>
    </location>
</feature>
<name>A0A1A6ABV2_9TREE</name>
<dbReference type="STRING" id="1296121.A0A1A6ABV2"/>
<dbReference type="SUPFAM" id="SSF103473">
    <property type="entry name" value="MFS general substrate transporter"/>
    <property type="match status" value="1"/>
</dbReference>
<organism evidence="8">
    <name type="scientific">Kwoniella dejecticola CBS 10117</name>
    <dbReference type="NCBI Taxonomy" id="1296121"/>
    <lineage>
        <taxon>Eukaryota</taxon>
        <taxon>Fungi</taxon>
        <taxon>Dikarya</taxon>
        <taxon>Basidiomycota</taxon>
        <taxon>Agaricomycotina</taxon>
        <taxon>Tremellomycetes</taxon>
        <taxon>Tremellales</taxon>
        <taxon>Cryptococcaceae</taxon>
        <taxon>Kwoniella</taxon>
    </lineage>
</organism>
<dbReference type="Gene3D" id="1.20.1250.20">
    <property type="entry name" value="MFS general substrate transporter like domains"/>
    <property type="match status" value="2"/>
</dbReference>
<comment type="subcellular location">
    <subcellularLocation>
        <location evidence="1">Membrane</location>
        <topology evidence="1">Multi-pass membrane protein</topology>
    </subcellularLocation>
</comment>
<feature type="transmembrane region" description="Helical" evidence="6">
    <location>
        <begin position="336"/>
        <end position="359"/>
    </location>
</feature>
<dbReference type="GO" id="GO:0035879">
    <property type="term" value="P:plasma membrane lactate transport"/>
    <property type="evidence" value="ECO:0007669"/>
    <property type="project" value="TreeGrafter"/>
</dbReference>
<evidence type="ECO:0000256" key="4">
    <source>
        <dbReference type="ARBA" id="ARBA00023136"/>
    </source>
</evidence>
<accession>A0A1A6ABV2</accession>
<dbReference type="PANTHER" id="PTHR23508">
    <property type="entry name" value="CARBOXYLIC ACID TRANSPORTER PROTEIN HOMOLOG"/>
    <property type="match status" value="1"/>
</dbReference>
<dbReference type="PROSITE" id="PS50850">
    <property type="entry name" value="MFS"/>
    <property type="match status" value="1"/>
</dbReference>
<keyword evidence="4 6" id="KW-0472">Membrane</keyword>
<evidence type="ECO:0000256" key="6">
    <source>
        <dbReference type="SAM" id="Phobius"/>
    </source>
</evidence>
<feature type="transmembrane region" description="Helical" evidence="6">
    <location>
        <begin position="366"/>
        <end position="385"/>
    </location>
</feature>
<dbReference type="AlphaFoldDB" id="A0A1A6ABV2"/>
<proteinExistence type="predicted"/>
<keyword evidence="3 6" id="KW-1133">Transmembrane helix</keyword>
<feature type="region of interest" description="Disordered" evidence="5">
    <location>
        <begin position="500"/>
        <end position="535"/>
    </location>
</feature>
<feature type="transmembrane region" description="Helical" evidence="6">
    <location>
        <begin position="81"/>
        <end position="101"/>
    </location>
</feature>
<sequence length="535" mass="58327">MSQRIHQAEGGYPKDHVSEDFTVTNQHHHSASIKDQLATWHANRGDKSFLRAMIPSIRGTPYGETPTTKNPLKVIAMVSPFGWLMFFSGWFCWTMDGFDFFAVSLTLDSLAEQFEVKPAKITTAITLTLLFRSLGAVIFGMLSDRYGRKWPLVSVMILIMGFELGSGFCNTYTQFLVVRSVSGASLRVWGAAAQTSLENVPAEARGLLSGILQQGYAFGYLLAAVINLTVVQYSKPHWRSLYFIGAGLSFLAAVVRACLPESRQYIMAREEAKASGISAKEQTRLFGRELVAMFKTNWLRWIWAVCVMTFFNFFSHGSQDLYPTYLKTSKGLSAKAASKATIISNVGAIIGGTIAGYASQYVGRRFAILACIAWTAASIPCWILPTSFAGLSAGGFLVQFGVQGAWGIVPVMLAETSPPAFRTLFGGLSYQLGNMASSGASQIEADAGATLKIKGTQTPDYAAIFGILLGAVMAFGVVCIILGPEADGARFEQAKVAYQRGGGETDPTELFNREKPNHEHIEKTIPAEHNENELR</sequence>
<evidence type="ECO:0000256" key="5">
    <source>
        <dbReference type="SAM" id="MobiDB-lite"/>
    </source>
</evidence>
<feature type="transmembrane region" description="Helical" evidence="6">
    <location>
        <begin position="121"/>
        <end position="142"/>
    </location>
</feature>
<protein>
    <submittedName>
        <fullName evidence="8">MFS transporter, SHS family, lactate transporter</fullName>
    </submittedName>
</protein>
<dbReference type="VEuPathDB" id="FungiDB:I303_01747"/>
<gene>
    <name evidence="8" type="ORF">I303_01747</name>
</gene>
<dbReference type="InterPro" id="IPR020846">
    <property type="entry name" value="MFS_dom"/>
</dbReference>
<evidence type="ECO:0000259" key="7">
    <source>
        <dbReference type="PROSITE" id="PS50850"/>
    </source>
</evidence>
<reference evidence="8" key="1">
    <citation type="submission" date="2013-07" db="EMBL/GenBank/DDBJ databases">
        <title>The Genome Sequence of Cryptococcus dejecticola CBS10117.</title>
        <authorList>
            <consortium name="The Broad Institute Genome Sequencing Platform"/>
            <person name="Cuomo C."/>
            <person name="Litvintseva A."/>
            <person name="Chen Y."/>
            <person name="Heitman J."/>
            <person name="Sun S."/>
            <person name="Springer D."/>
            <person name="Dromer F."/>
            <person name="Young S.K."/>
            <person name="Zeng Q."/>
            <person name="Gargeya S."/>
            <person name="Fitzgerald M."/>
            <person name="Abouelleil A."/>
            <person name="Alvarado L."/>
            <person name="Berlin A.M."/>
            <person name="Chapman S.B."/>
            <person name="Dewar J."/>
            <person name="Goldberg J."/>
            <person name="Griggs A."/>
            <person name="Gujja S."/>
            <person name="Hansen M."/>
            <person name="Howarth C."/>
            <person name="Imamovic A."/>
            <person name="Larimer J."/>
            <person name="McCowan C."/>
            <person name="Murphy C."/>
            <person name="Pearson M."/>
            <person name="Priest M."/>
            <person name="Roberts A."/>
            <person name="Saif S."/>
            <person name="Shea T."/>
            <person name="Sykes S."/>
            <person name="Wortman J."/>
            <person name="Nusbaum C."/>
            <person name="Birren B."/>
        </authorList>
    </citation>
    <scope>NUCLEOTIDE SEQUENCE [LARGE SCALE GENOMIC DNA]</scope>
    <source>
        <strain evidence="8">CBS 10117</strain>
    </source>
</reference>
<dbReference type="EMBL" id="KI894028">
    <property type="protein sequence ID" value="OBR87539.1"/>
    <property type="molecule type" value="Genomic_DNA"/>
</dbReference>